<evidence type="ECO:0000256" key="1">
    <source>
        <dbReference type="SAM" id="MobiDB-lite"/>
    </source>
</evidence>
<name>A0A166A2I3_9AGAM</name>
<dbReference type="AlphaFoldDB" id="A0A166A2I3"/>
<proteinExistence type="predicted"/>
<keyword evidence="3" id="KW-1185">Reference proteome</keyword>
<reference evidence="2 3" key="1">
    <citation type="journal article" date="2016" name="Mol. Biol. Evol.">
        <title>Comparative Genomics of Early-Diverging Mushroom-Forming Fungi Provides Insights into the Origins of Lignocellulose Decay Capabilities.</title>
        <authorList>
            <person name="Nagy L.G."/>
            <person name="Riley R."/>
            <person name="Tritt A."/>
            <person name="Adam C."/>
            <person name="Daum C."/>
            <person name="Floudas D."/>
            <person name="Sun H."/>
            <person name="Yadav J.S."/>
            <person name="Pangilinan J."/>
            <person name="Larsson K.H."/>
            <person name="Matsuura K."/>
            <person name="Barry K."/>
            <person name="Labutti K."/>
            <person name="Kuo R."/>
            <person name="Ohm R.A."/>
            <person name="Bhattacharya S.S."/>
            <person name="Shirouzu T."/>
            <person name="Yoshinaga Y."/>
            <person name="Martin F.M."/>
            <person name="Grigoriev I.V."/>
            <person name="Hibbett D.S."/>
        </authorList>
    </citation>
    <scope>NUCLEOTIDE SEQUENCE [LARGE SCALE GENOMIC DNA]</scope>
    <source>
        <strain evidence="2 3">CBS 109695</strain>
    </source>
</reference>
<sequence>MANTDDVPSFRGDGLRNDPKPEVFMKKSLLFLINTTFDEKTKVQWFGLKMEAGAEEWFEALDAAEKLSIAAVKVAFERDYPKEAEQVLTAGEKWARVLKRVLTEAKMMEEDEEGHTGYAAWASGMQKLSIGVSDTDHSRAEEVWRALPPVIRKLTAKADTFAKLASNVRAVKRSDLQDAYEGELRLRGLEEREKSRVMTPDTPTRGATRAFANMAFGGAAAQPRLQSLFAAMPQQQQQQQAAYVPAPRAQAPVPPRPRAPGGGYTFAEHSAADIALMDRELQPRLADLTRTRMLRAANTAAYTAQVAKYDADFGNVLPTEQRPYPLTPGTVDYASNECFQCGQPSHGRGGTCAAGAPRLPFKERSMRMTASVIHGYTRPRAGVGRGGGAQPPPQGQPSPQMMFLLHILQAQQQHEAGQATEHDGAYIEEVQGNADGASN</sequence>
<organism evidence="2 3">
    <name type="scientific">Athelia psychrophila</name>
    <dbReference type="NCBI Taxonomy" id="1759441"/>
    <lineage>
        <taxon>Eukaryota</taxon>
        <taxon>Fungi</taxon>
        <taxon>Dikarya</taxon>
        <taxon>Basidiomycota</taxon>
        <taxon>Agaricomycotina</taxon>
        <taxon>Agaricomycetes</taxon>
        <taxon>Agaricomycetidae</taxon>
        <taxon>Atheliales</taxon>
        <taxon>Atheliaceae</taxon>
        <taxon>Athelia</taxon>
    </lineage>
</organism>
<dbReference type="Proteomes" id="UP000076532">
    <property type="component" value="Unassembled WGS sequence"/>
</dbReference>
<accession>A0A166A2I3</accession>
<evidence type="ECO:0000313" key="3">
    <source>
        <dbReference type="Proteomes" id="UP000076532"/>
    </source>
</evidence>
<feature type="region of interest" description="Disordered" evidence="1">
    <location>
        <begin position="377"/>
        <end position="399"/>
    </location>
</feature>
<dbReference type="OrthoDB" id="3260975at2759"/>
<evidence type="ECO:0008006" key="4">
    <source>
        <dbReference type="Google" id="ProtNLM"/>
    </source>
</evidence>
<dbReference type="EMBL" id="KV417667">
    <property type="protein sequence ID" value="KZP11187.1"/>
    <property type="molecule type" value="Genomic_DNA"/>
</dbReference>
<protein>
    <recommendedName>
        <fullName evidence="4">CCHC-type domain-containing protein</fullName>
    </recommendedName>
</protein>
<evidence type="ECO:0000313" key="2">
    <source>
        <dbReference type="EMBL" id="KZP11187.1"/>
    </source>
</evidence>
<gene>
    <name evidence="2" type="ORF">FIBSPDRAFT_962508</name>
</gene>